<dbReference type="GO" id="GO:0033038">
    <property type="term" value="F:bitter taste receptor activity"/>
    <property type="evidence" value="ECO:0007669"/>
    <property type="project" value="InterPro"/>
</dbReference>
<keyword evidence="8 13" id="KW-0472">Membrane</keyword>
<gene>
    <name evidence="16" type="primary">LOC101844557</name>
</gene>
<feature type="transmembrane region" description="Helical" evidence="14">
    <location>
        <begin position="6"/>
        <end position="31"/>
    </location>
</feature>
<dbReference type="InterPro" id="IPR007960">
    <property type="entry name" value="TAS2R"/>
</dbReference>
<dbReference type="KEGG" id="maua:101844557"/>
<feature type="transmembrane region" description="Helical" evidence="14">
    <location>
        <begin position="127"/>
        <end position="148"/>
    </location>
</feature>
<dbReference type="Gene3D" id="1.20.1070.10">
    <property type="entry name" value="Rhodopsin 7-helix transmembrane proteins"/>
    <property type="match status" value="1"/>
</dbReference>
<dbReference type="PANTHER" id="PTHR11394">
    <property type="entry name" value="TASTE RECEPTOR TYPE 2"/>
    <property type="match status" value="1"/>
</dbReference>
<keyword evidence="3 13" id="KW-0919">Taste</keyword>
<feature type="transmembrane region" description="Helical" evidence="14">
    <location>
        <begin position="176"/>
        <end position="199"/>
    </location>
</feature>
<evidence type="ECO:0000256" key="12">
    <source>
        <dbReference type="RuleBase" id="RU004423"/>
    </source>
</evidence>
<keyword evidence="6 14" id="KW-1133">Transmembrane helix</keyword>
<dbReference type="RefSeq" id="XP_005073018.2">
    <property type="nucleotide sequence ID" value="XM_005072961.3"/>
</dbReference>
<comment type="similarity">
    <text evidence="2 12">Belongs to the G-protein coupled receptor T2R family.</text>
</comment>
<dbReference type="Proteomes" id="UP000886700">
    <property type="component" value="Unplaced"/>
</dbReference>
<accession>A0A1U7Q8N9</accession>
<evidence type="ECO:0000256" key="1">
    <source>
        <dbReference type="ARBA" id="ARBA00004141"/>
    </source>
</evidence>
<feature type="transmembrane region" description="Helical" evidence="14">
    <location>
        <begin position="43"/>
        <end position="65"/>
    </location>
</feature>
<name>A0A1U7Q8N9_MESAU</name>
<evidence type="ECO:0000313" key="15">
    <source>
        <dbReference type="Proteomes" id="UP000886700"/>
    </source>
</evidence>
<evidence type="ECO:0000256" key="11">
    <source>
        <dbReference type="ARBA" id="ARBA00023224"/>
    </source>
</evidence>
<dbReference type="GO" id="GO:0016020">
    <property type="term" value="C:membrane"/>
    <property type="evidence" value="ECO:0007669"/>
    <property type="project" value="UniProtKB-SubCell"/>
</dbReference>
<evidence type="ECO:0000256" key="4">
    <source>
        <dbReference type="ARBA" id="ARBA00022606"/>
    </source>
</evidence>
<reference evidence="16" key="1">
    <citation type="submission" date="2025-08" db="UniProtKB">
        <authorList>
            <consortium name="RefSeq"/>
        </authorList>
    </citation>
    <scope>IDENTIFICATION</scope>
    <source>
        <tissue evidence="16">Liver</tissue>
    </source>
</reference>
<dbReference type="CDD" id="cd15027">
    <property type="entry name" value="7tm_TAS2R43-like"/>
    <property type="match status" value="1"/>
</dbReference>
<evidence type="ECO:0000256" key="5">
    <source>
        <dbReference type="ARBA" id="ARBA00022692"/>
    </source>
</evidence>
<evidence type="ECO:0000256" key="7">
    <source>
        <dbReference type="ARBA" id="ARBA00023040"/>
    </source>
</evidence>
<dbReference type="FunFam" id="1.20.1070.10:FF:000042">
    <property type="entry name" value="Taste receptor type 2 member 7"/>
    <property type="match status" value="1"/>
</dbReference>
<evidence type="ECO:0000256" key="10">
    <source>
        <dbReference type="ARBA" id="ARBA00023180"/>
    </source>
</evidence>
<feature type="transmembrane region" description="Helical" evidence="14">
    <location>
        <begin position="85"/>
        <end position="107"/>
    </location>
</feature>
<evidence type="ECO:0000313" key="16">
    <source>
        <dbReference type="RefSeq" id="XP_005073018.2"/>
    </source>
</evidence>
<proteinExistence type="inferred from homology"/>
<feature type="transmembrane region" description="Helical" evidence="14">
    <location>
        <begin position="256"/>
        <end position="277"/>
    </location>
</feature>
<evidence type="ECO:0000256" key="14">
    <source>
        <dbReference type="SAM" id="Phobius"/>
    </source>
</evidence>
<evidence type="ECO:0000256" key="6">
    <source>
        <dbReference type="ARBA" id="ARBA00022989"/>
    </source>
</evidence>
<evidence type="ECO:0000256" key="13">
    <source>
        <dbReference type="RuleBase" id="RU004424"/>
    </source>
</evidence>
<dbReference type="eggNOG" id="ENOG502TE6U">
    <property type="taxonomic scope" value="Eukaryota"/>
</dbReference>
<dbReference type="GO" id="GO:0004930">
    <property type="term" value="F:G protein-coupled receptor activity"/>
    <property type="evidence" value="ECO:0007669"/>
    <property type="project" value="UniProtKB-KW"/>
</dbReference>
<keyword evidence="7 13" id="KW-0297">G-protein coupled receptor</keyword>
<evidence type="ECO:0000256" key="2">
    <source>
        <dbReference type="ARBA" id="ARBA00007376"/>
    </source>
</evidence>
<dbReference type="PANTHER" id="PTHR11394:SF27">
    <property type="entry name" value="TASTE RECEPTOR TYPE 2 MEMBER 20"/>
    <property type="match status" value="1"/>
</dbReference>
<keyword evidence="5 13" id="KW-0812">Transmembrane</keyword>
<keyword evidence="15" id="KW-1185">Reference proteome</keyword>
<keyword evidence="9 13" id="KW-0675">Receptor</keyword>
<organism evidence="15 16">
    <name type="scientific">Mesocricetus auratus</name>
    <name type="common">Golden hamster</name>
    <dbReference type="NCBI Taxonomy" id="10036"/>
    <lineage>
        <taxon>Eukaryota</taxon>
        <taxon>Metazoa</taxon>
        <taxon>Chordata</taxon>
        <taxon>Craniata</taxon>
        <taxon>Vertebrata</taxon>
        <taxon>Euteleostomi</taxon>
        <taxon>Mammalia</taxon>
        <taxon>Eutheria</taxon>
        <taxon>Euarchontoglires</taxon>
        <taxon>Glires</taxon>
        <taxon>Rodentia</taxon>
        <taxon>Myomorpha</taxon>
        <taxon>Muroidea</taxon>
        <taxon>Cricetidae</taxon>
        <taxon>Cricetinae</taxon>
        <taxon>Mesocricetus</taxon>
    </lineage>
</organism>
<keyword evidence="4 13" id="KW-0716">Sensory transduction</keyword>
<evidence type="ECO:0000256" key="3">
    <source>
        <dbReference type="ARBA" id="ARBA00022480"/>
    </source>
</evidence>
<dbReference type="Pfam" id="PF05296">
    <property type="entry name" value="TAS2R"/>
    <property type="match status" value="1"/>
</dbReference>
<sequence>MNLLQCIMTIIIISAFLLGNCANVFIILVNTINGIKRRKVSSVDRIITALAISRIGLLFGMSLNWHSTVFTADAYNVQIRACGRIIWTVNNHFSNWLGTMLSVFYLFKIANFSNPLFLHLKRKIENVLLVIFWGTFLSLFFYLGVVNIKKVAWESDYEENVTLKNNLKDITSIANIHLFGLINIIPFCISLTCVLLLIYSLGKHLRNMKCHGKGCQDPSTVVHIKALQTVVSFLLLYATYALCVIISCWSLYNLTIFLFCIAVGAVYPTGHSFILIWGNQKLKQFLLLFLKQMRC</sequence>
<feature type="transmembrane region" description="Helical" evidence="14">
    <location>
        <begin position="230"/>
        <end position="250"/>
    </location>
</feature>
<dbReference type="SUPFAM" id="SSF81321">
    <property type="entry name" value="Family A G protein-coupled receptor-like"/>
    <property type="match status" value="1"/>
</dbReference>
<dbReference type="OrthoDB" id="8876749at2759"/>
<dbReference type="GeneID" id="101844557"/>
<keyword evidence="10" id="KW-0325">Glycoprotein</keyword>
<keyword evidence="11 13" id="KW-0807">Transducer</keyword>
<evidence type="ECO:0000256" key="9">
    <source>
        <dbReference type="ARBA" id="ARBA00023170"/>
    </source>
</evidence>
<evidence type="ECO:0000256" key="8">
    <source>
        <dbReference type="ARBA" id="ARBA00023136"/>
    </source>
</evidence>
<dbReference type="AlphaFoldDB" id="A0A1U7Q8N9"/>
<comment type="subcellular location">
    <subcellularLocation>
        <location evidence="1 13">Membrane</location>
        <topology evidence="1 13">Multi-pass membrane protein</topology>
    </subcellularLocation>
</comment>
<protein>
    <recommendedName>
        <fullName evidence="13">Taste receptor type 2</fullName>
    </recommendedName>
</protein>